<dbReference type="SUPFAM" id="SSF102114">
    <property type="entry name" value="Radical SAM enzymes"/>
    <property type="match status" value="1"/>
</dbReference>
<dbReference type="EC" id="4.3.99.3" evidence="8"/>
<keyword evidence="1 8" id="KW-0004">4Fe-4S</keyword>
<comment type="subunit">
    <text evidence="8">Homodimer.</text>
</comment>
<feature type="binding site" evidence="8">
    <location>
        <position position="63"/>
    </location>
    <ligand>
        <name>[4Fe-4S] cluster</name>
        <dbReference type="ChEBI" id="CHEBI:49883"/>
        <note>4Fe-4S-S-AdoMet</note>
    </ligand>
</feature>
<evidence type="ECO:0000256" key="1">
    <source>
        <dbReference type="ARBA" id="ARBA00022485"/>
    </source>
</evidence>
<dbReference type="GO" id="GO:0000287">
    <property type="term" value="F:magnesium ion binding"/>
    <property type="evidence" value="ECO:0007669"/>
    <property type="project" value="UniProtKB-UniRule"/>
</dbReference>
<evidence type="ECO:0000256" key="3">
    <source>
        <dbReference type="ARBA" id="ARBA00022723"/>
    </source>
</evidence>
<comment type="function">
    <text evidence="8">Catalyzes the complex heterocyclic radical-mediated conversion of 6-carboxy-5,6,7,8-tetrahydropterin (CPH4) to 7-carboxy-7-deazaguanine (CDG), a step common to the biosynthetic pathways of all 7-deazapurine-containing compounds.</text>
</comment>
<comment type="pathway">
    <text evidence="8">Purine metabolism; 7-cyano-7-deazaguanine biosynthesis.</text>
</comment>
<feature type="binding site" evidence="8">
    <location>
        <begin position="148"/>
        <end position="150"/>
    </location>
    <ligand>
        <name>S-adenosyl-L-methionine</name>
        <dbReference type="ChEBI" id="CHEBI:59789"/>
    </ligand>
</feature>
<keyword evidence="3 8" id="KW-0479">Metal-binding</keyword>
<evidence type="ECO:0000256" key="4">
    <source>
        <dbReference type="ARBA" id="ARBA00022842"/>
    </source>
</evidence>
<dbReference type="SFLD" id="SFLDS00029">
    <property type="entry name" value="Radical_SAM"/>
    <property type="match status" value="1"/>
</dbReference>
<comment type="caution">
    <text evidence="8">Lacks conserved residue(s) required for the propagation of feature annotation.</text>
</comment>
<evidence type="ECO:0000256" key="6">
    <source>
        <dbReference type="ARBA" id="ARBA00023014"/>
    </source>
</evidence>
<dbReference type="RefSeq" id="WP_267774312.1">
    <property type="nucleotide sequence ID" value="NZ_JAPNKE010000002.1"/>
</dbReference>
<comment type="cofactor">
    <cofactor evidence="8">
        <name>[4Fe-4S] cluster</name>
        <dbReference type="ChEBI" id="CHEBI:49883"/>
    </cofactor>
    <text evidence="8">Binds 1 [4Fe-4S] cluster. The cluster is coordinated with 3 cysteines and an exchangeable S-adenosyl-L-methionine.</text>
</comment>
<proteinExistence type="inferred from homology"/>
<feature type="binding site" evidence="8">
    <location>
        <position position="103"/>
    </location>
    <ligand>
        <name>substrate</name>
    </ligand>
</feature>
<keyword evidence="7 8" id="KW-0456">Lyase</keyword>
<evidence type="ECO:0000256" key="9">
    <source>
        <dbReference type="SAM" id="MobiDB-lite"/>
    </source>
</evidence>
<evidence type="ECO:0000259" key="10">
    <source>
        <dbReference type="PROSITE" id="PS51918"/>
    </source>
</evidence>
<comment type="caution">
    <text evidence="11">The sequence shown here is derived from an EMBL/GenBank/DDBJ whole genome shotgun (WGS) entry which is preliminary data.</text>
</comment>
<evidence type="ECO:0000256" key="8">
    <source>
        <dbReference type="HAMAP-Rule" id="MF_00917"/>
    </source>
</evidence>
<dbReference type="PIRSF" id="PIRSF000370">
    <property type="entry name" value="QueE"/>
    <property type="match status" value="1"/>
</dbReference>
<dbReference type="PANTHER" id="PTHR42836">
    <property type="entry name" value="7-CARBOXY-7-DEAZAGUANINE SYNTHASE"/>
    <property type="match status" value="1"/>
</dbReference>
<evidence type="ECO:0000256" key="7">
    <source>
        <dbReference type="ARBA" id="ARBA00023239"/>
    </source>
</evidence>
<dbReference type="EMBL" id="JAPNKE010000002">
    <property type="protein sequence ID" value="MCY1011088.1"/>
    <property type="molecule type" value="Genomic_DNA"/>
</dbReference>
<feature type="region of interest" description="Disordered" evidence="9">
    <location>
        <begin position="1"/>
        <end position="30"/>
    </location>
</feature>
<accession>A0A9X3F3Z2</accession>
<keyword evidence="4 8" id="KW-0460">Magnesium</keyword>
<gene>
    <name evidence="8" type="primary">queE</name>
    <name evidence="11" type="ORF">OV079_37100</name>
</gene>
<dbReference type="GO" id="GO:0016840">
    <property type="term" value="F:carbon-nitrogen lyase activity"/>
    <property type="evidence" value="ECO:0007669"/>
    <property type="project" value="UniProtKB-UniRule"/>
</dbReference>
<feature type="binding site" evidence="8">
    <location>
        <position position="59"/>
    </location>
    <ligand>
        <name>substrate</name>
    </ligand>
</feature>
<dbReference type="InterPro" id="IPR013785">
    <property type="entry name" value="Aldolase_TIM"/>
</dbReference>
<evidence type="ECO:0000313" key="11">
    <source>
        <dbReference type="EMBL" id="MCY1011088.1"/>
    </source>
</evidence>
<feature type="binding site" evidence="8">
    <location>
        <begin position="69"/>
        <end position="71"/>
    </location>
    <ligand>
        <name>S-adenosyl-L-methionine</name>
        <dbReference type="ChEBI" id="CHEBI:59789"/>
    </ligand>
</feature>
<dbReference type="InterPro" id="IPR007197">
    <property type="entry name" value="rSAM"/>
</dbReference>
<dbReference type="Pfam" id="PF04055">
    <property type="entry name" value="Radical_SAM"/>
    <property type="match status" value="1"/>
</dbReference>
<comment type="cofactor">
    <cofactor evidence="8">
        <name>S-adenosyl-L-methionine</name>
        <dbReference type="ChEBI" id="CHEBI:59789"/>
    </cofactor>
    <text evidence="8">Binds 1 S-adenosyl-L-methionine per subunit.</text>
</comment>
<dbReference type="InterPro" id="IPR058240">
    <property type="entry name" value="rSAM_sf"/>
</dbReference>
<keyword evidence="5 8" id="KW-0408">Iron</keyword>
<keyword evidence="12" id="KW-1185">Reference proteome</keyword>
<name>A0A9X3F3Z2_9BACT</name>
<protein>
    <recommendedName>
        <fullName evidence="8">7-carboxy-7-deazaguanine synthase</fullName>
        <shortName evidence="8">CDG synthase</shortName>
        <ecNumber evidence="8">4.3.99.3</ecNumber>
    </recommendedName>
    <alternativeName>
        <fullName evidence="8">Queuosine biosynthesis protein QueE</fullName>
    </alternativeName>
</protein>
<feature type="binding site" evidence="8">
    <location>
        <position position="67"/>
    </location>
    <ligand>
        <name>[4Fe-4S] cluster</name>
        <dbReference type="ChEBI" id="CHEBI:49883"/>
        <note>4Fe-4S-S-AdoMet</note>
    </ligand>
</feature>
<evidence type="ECO:0000256" key="5">
    <source>
        <dbReference type="ARBA" id="ARBA00023004"/>
    </source>
</evidence>
<organism evidence="11 12">
    <name type="scientific">Nannocystis pusilla</name>
    <dbReference type="NCBI Taxonomy" id="889268"/>
    <lineage>
        <taxon>Bacteria</taxon>
        <taxon>Pseudomonadati</taxon>
        <taxon>Myxococcota</taxon>
        <taxon>Polyangia</taxon>
        <taxon>Nannocystales</taxon>
        <taxon>Nannocystaceae</taxon>
        <taxon>Nannocystis</taxon>
    </lineage>
</organism>
<dbReference type="PROSITE" id="PS51918">
    <property type="entry name" value="RADICAL_SAM"/>
    <property type="match status" value="1"/>
</dbReference>
<feature type="binding site" evidence="8">
    <location>
        <begin position="44"/>
        <end position="46"/>
    </location>
    <ligand>
        <name>substrate</name>
    </ligand>
</feature>
<evidence type="ECO:0000313" key="12">
    <source>
        <dbReference type="Proteomes" id="UP001150924"/>
    </source>
</evidence>
<dbReference type="GO" id="GO:0051539">
    <property type="term" value="F:4 iron, 4 sulfur cluster binding"/>
    <property type="evidence" value="ECO:0007669"/>
    <property type="project" value="UniProtKB-UniRule"/>
</dbReference>
<keyword evidence="8" id="KW-0671">Queuosine biosynthesis</keyword>
<dbReference type="Gene3D" id="3.20.20.70">
    <property type="entry name" value="Aldolase class I"/>
    <property type="match status" value="1"/>
</dbReference>
<keyword evidence="2 8" id="KW-0949">S-adenosyl-L-methionine</keyword>
<dbReference type="CDD" id="cd01335">
    <property type="entry name" value="Radical_SAM"/>
    <property type="match status" value="1"/>
</dbReference>
<feature type="binding site" evidence="8">
    <location>
        <position position="72"/>
    </location>
    <ligand>
        <name>Mg(2+)</name>
        <dbReference type="ChEBI" id="CHEBI:18420"/>
    </ligand>
</feature>
<feature type="binding site" evidence="8">
    <location>
        <position position="70"/>
    </location>
    <ligand>
        <name>[4Fe-4S] cluster</name>
        <dbReference type="ChEBI" id="CHEBI:49883"/>
        <note>4Fe-4S-S-AdoMet</note>
    </ligand>
</feature>
<comment type="cofactor">
    <cofactor evidence="8">
        <name>Mg(2+)</name>
        <dbReference type="ChEBI" id="CHEBI:18420"/>
    </cofactor>
</comment>
<evidence type="ECO:0000256" key="2">
    <source>
        <dbReference type="ARBA" id="ARBA00022691"/>
    </source>
</evidence>
<feature type="compositionally biased region" description="Pro residues" evidence="9">
    <location>
        <begin position="17"/>
        <end position="30"/>
    </location>
</feature>
<comment type="catalytic activity">
    <reaction evidence="8">
        <text>6-carboxy-5,6,7,8-tetrahydropterin + H(+) = 7-carboxy-7-carbaguanine + NH4(+)</text>
        <dbReference type="Rhea" id="RHEA:27974"/>
        <dbReference type="ChEBI" id="CHEBI:15378"/>
        <dbReference type="ChEBI" id="CHEBI:28938"/>
        <dbReference type="ChEBI" id="CHEBI:61032"/>
        <dbReference type="ChEBI" id="CHEBI:61036"/>
        <dbReference type="EC" id="4.3.99.3"/>
    </reaction>
</comment>
<reference evidence="11" key="1">
    <citation type="submission" date="2022-11" db="EMBL/GenBank/DDBJ databases">
        <title>Minimal conservation of predation-associated metabolite biosynthetic gene clusters underscores biosynthetic potential of Myxococcota including descriptions for ten novel species: Archangium lansinium sp. nov., Myxococcus landrumus sp. nov., Nannocystis bai.</title>
        <authorList>
            <person name="Ahearne A."/>
            <person name="Stevens C."/>
            <person name="Phillips K."/>
        </authorList>
    </citation>
    <scope>NUCLEOTIDE SEQUENCE</scope>
    <source>
        <strain evidence="11">Na p29</strain>
    </source>
</reference>
<feature type="domain" description="Radical SAM core" evidence="10">
    <location>
        <begin position="50"/>
        <end position="250"/>
    </location>
</feature>
<keyword evidence="6 8" id="KW-0411">Iron-sulfur</keyword>
<dbReference type="Proteomes" id="UP001150924">
    <property type="component" value="Unassembled WGS sequence"/>
</dbReference>
<dbReference type="GO" id="GO:0008616">
    <property type="term" value="P:tRNA queuosine(34) biosynthetic process"/>
    <property type="evidence" value="ECO:0007669"/>
    <property type="project" value="UniProtKB-UniRule"/>
</dbReference>
<dbReference type="AlphaFoldDB" id="A0A9X3F3Z2"/>
<dbReference type="GO" id="GO:1904047">
    <property type="term" value="F:S-adenosyl-L-methionine binding"/>
    <property type="evidence" value="ECO:0007669"/>
    <property type="project" value="UniProtKB-UniRule"/>
</dbReference>
<dbReference type="HAMAP" id="MF_00917">
    <property type="entry name" value="QueE"/>
    <property type="match status" value="1"/>
</dbReference>
<dbReference type="InterPro" id="IPR024924">
    <property type="entry name" value="7-CO-7-deazaguanine_synth-like"/>
</dbReference>
<sequence length="266" mass="28691">MRYSDAASMTAAYDPPGRAPNPGGPSLPTAPPTWLPIHERFVSLQGEGTLVGVPSSFVRVSGCNLRCAWCDSPATSWAPSGRRTDLAELVAFCAAGPRHVVLTGGEPLLFAGIAALSRRLQAAGHHITVETAGTVWLEGLACDLLSVSPKLRHSTPWQRDPAQAERHERARLDLPVLARLLASFPWQLKFVVRADAGAADVAEVEALLRELAVPDDQRSRVLLMPECTDSEALGAAYRALMPICVERGFRLGERLHIHMFGHTPGT</sequence>
<dbReference type="PANTHER" id="PTHR42836:SF1">
    <property type="entry name" value="7-CARBOXY-7-DEAZAGUANINE SYNTHASE"/>
    <property type="match status" value="1"/>
</dbReference>
<comment type="similarity">
    <text evidence="8">Belongs to the radical SAM superfamily. 7-carboxy-7-deazaguanine synthase family.</text>
</comment>
<feature type="binding site" evidence="8">
    <location>
        <position position="105"/>
    </location>
    <ligand>
        <name>S-adenosyl-L-methionine</name>
        <dbReference type="ChEBI" id="CHEBI:59789"/>
    </ligand>
</feature>